<organism evidence="6 7">
    <name type="scientific">Tetradesmus obliquus</name>
    <name type="common">Green alga</name>
    <name type="synonym">Acutodesmus obliquus</name>
    <dbReference type="NCBI Taxonomy" id="3088"/>
    <lineage>
        <taxon>Eukaryota</taxon>
        <taxon>Viridiplantae</taxon>
        <taxon>Chlorophyta</taxon>
        <taxon>core chlorophytes</taxon>
        <taxon>Chlorophyceae</taxon>
        <taxon>CS clade</taxon>
        <taxon>Sphaeropleales</taxon>
        <taxon>Scenedesmaceae</taxon>
        <taxon>Tetradesmus</taxon>
    </lineage>
</organism>
<feature type="transmembrane region" description="Helical" evidence="5">
    <location>
        <begin position="192"/>
        <end position="215"/>
    </location>
</feature>
<evidence type="ECO:0000313" key="7">
    <source>
        <dbReference type="Proteomes" id="UP001244341"/>
    </source>
</evidence>
<sequence>MDDLVRRKRVAFGAYAEPLQKKEKIKSNTFKIALVASDCLLLGLQPVLVHLSKNKSGKFSFNPISVNLMTEIFKVVFALTVLLFLGTGRPGPPMYRSVRSFIADARHNWLLAVPAGLYAINNYLKFAMQLYFRPTTTKMLSNLKIFTIAILMRTVMHRRFNIIQYEALFLLVAGITINQLQSCGKGGEQIPGGSLLPAVLCVLGSVTVPSAASVYNEKGLKKHMDTSVHLQNFFLYFYGMCFNLLGALGVCLYQQRSFGSIFEHQSKVTLMLVVNNALQGILSSFFYKFADTILKNSKGLGAAVDALFSSSTTALLLLHKSVRAAAMHRKNSRAVEWVCKHKCFEASSILQGSAALLSTPMVPMAAAEALASAGLCFSYQEVLEACARPVAGAWVWVQAGAVPDAPELAKLLACGKLDYENSNGAEHIKQLVATALDALDPALLPGILQLAVASSLCKLPAGTAIGGDAVAALLQQAVQHGSAGFVCSLRCLPAAHSCDPEAVAGLLQQVLLQGDTAMGLCLTEVPAAEHIPAQRMQQLLQLVPVTCMLQLRGISLFERLLALPGAAAMEPAGVAAVLRTVLQN</sequence>
<feature type="transmembrane region" description="Helical" evidence="5">
    <location>
        <begin position="162"/>
        <end position="180"/>
    </location>
</feature>
<evidence type="ECO:0000256" key="1">
    <source>
        <dbReference type="ARBA" id="ARBA00004141"/>
    </source>
</evidence>
<dbReference type="InterPro" id="IPR007271">
    <property type="entry name" value="Nuc_sug_transpt"/>
</dbReference>
<feature type="transmembrane region" description="Helical" evidence="5">
    <location>
        <begin position="68"/>
        <end position="88"/>
    </location>
</feature>
<dbReference type="EMBL" id="CP126209">
    <property type="protein sequence ID" value="WIA10620.1"/>
    <property type="molecule type" value="Genomic_DNA"/>
</dbReference>
<feature type="transmembrane region" description="Helical" evidence="5">
    <location>
        <begin position="235"/>
        <end position="253"/>
    </location>
</feature>
<name>A0ABY8TNL9_TETOB</name>
<dbReference type="Pfam" id="PF04142">
    <property type="entry name" value="Nuc_sug_transp"/>
    <property type="match status" value="1"/>
</dbReference>
<keyword evidence="2 5" id="KW-0812">Transmembrane</keyword>
<dbReference type="Proteomes" id="UP001244341">
    <property type="component" value="Chromosome 2b"/>
</dbReference>
<comment type="subcellular location">
    <subcellularLocation>
        <location evidence="1">Membrane</location>
        <topology evidence="1">Multi-pass membrane protein</topology>
    </subcellularLocation>
</comment>
<feature type="transmembrane region" description="Helical" evidence="5">
    <location>
        <begin position="29"/>
        <end position="48"/>
    </location>
</feature>
<evidence type="ECO:0000256" key="3">
    <source>
        <dbReference type="ARBA" id="ARBA00022989"/>
    </source>
</evidence>
<evidence type="ECO:0000313" key="6">
    <source>
        <dbReference type="EMBL" id="WIA10620.1"/>
    </source>
</evidence>
<protein>
    <submittedName>
        <fullName evidence="6">Uncharacterized protein</fullName>
    </submittedName>
</protein>
<evidence type="ECO:0000256" key="4">
    <source>
        <dbReference type="ARBA" id="ARBA00023136"/>
    </source>
</evidence>
<keyword evidence="3 5" id="KW-1133">Transmembrane helix</keyword>
<evidence type="ECO:0000256" key="2">
    <source>
        <dbReference type="ARBA" id="ARBA00022692"/>
    </source>
</evidence>
<keyword evidence="4 5" id="KW-0472">Membrane</keyword>
<keyword evidence="7" id="KW-1185">Reference proteome</keyword>
<accession>A0ABY8TNL9</accession>
<proteinExistence type="predicted"/>
<reference evidence="6 7" key="1">
    <citation type="submission" date="2023-05" db="EMBL/GenBank/DDBJ databases">
        <title>A 100% complete, gapless, phased diploid assembly of the Scenedesmus obliquus UTEX 3031 genome.</title>
        <authorList>
            <person name="Biondi T.C."/>
            <person name="Hanschen E.R."/>
            <person name="Kwon T."/>
            <person name="Eng W."/>
            <person name="Kruse C.P.S."/>
            <person name="Koehler S.I."/>
            <person name="Kunde Y."/>
            <person name="Gleasner C.D."/>
            <person name="You Mak K.T."/>
            <person name="Polle J."/>
            <person name="Hovde B.T."/>
            <person name="Starkenburg S.R."/>
        </authorList>
    </citation>
    <scope>NUCLEOTIDE SEQUENCE [LARGE SCALE GENOMIC DNA]</scope>
    <source>
        <strain evidence="6 7">DOE0152z</strain>
    </source>
</reference>
<gene>
    <name evidence="6" type="ORF">OEZ85_010802</name>
</gene>
<dbReference type="PANTHER" id="PTHR10231">
    <property type="entry name" value="NUCLEOTIDE-SUGAR TRANSMEMBRANE TRANSPORTER"/>
    <property type="match status" value="1"/>
</dbReference>
<evidence type="ECO:0000256" key="5">
    <source>
        <dbReference type="SAM" id="Phobius"/>
    </source>
</evidence>